<proteinExistence type="predicted"/>
<name>A0A0C3QAU7_9AGAM</name>
<dbReference type="STRING" id="1051891.A0A0C3QAU7"/>
<sequence length="588" mass="65446">MSPRSPYSGSKSTLAIAIDIGTTYSGASYTFLVPGEIPRIYDVTGFKGQENRESNTKVPSVLFYSPTGELLGCGAEIKRLGPKKGIRTEWFKLELRPPSLRIDTPPVNLPPGRTLTDVFGDFLKYMFNCVRDHILNTHVDGNKKWSSLKGAAHFVLSHPNGWGSHQQGTMREAAIRGGLVPNTPAGRERIEFVTEGEASFHWCMDQAMAGAALKEGTNIVVADLGGGTVDVSSFIVSTVKPLRLQEQMTPECSVAGSITVTDRFVRATKDRLQGTPFEDNDYMETLREEFDEDTKCLFRENGDSEVYIRIGGRRDNFEGENGITCKIEFGLLEVPRQDIVDAFEPSVAATVSAIRKHIAGRRGTHVFLVGGFAASPWMLSETRRRLKVSGVKTEVKRADSNTAKAVAHGAVAFYLDRNVTERKMRYTYGISVYPGYNPLDPEHKARTHNLTTDSISGIVYISGGFSTLVQKGQLVKVDSEYRKSVDGASHRAPEPTVWDQHIERYNGTRDNITFTDMDPNEFEDIGWFRCELPASAMTKRTGRQGAYYAVNFEIVITLGTVELKAHVEWEENGVKKKTPANSFWEDYY</sequence>
<dbReference type="SUPFAM" id="SSF53067">
    <property type="entry name" value="Actin-like ATPase domain"/>
    <property type="match status" value="2"/>
</dbReference>
<dbReference type="PANTHER" id="PTHR14187">
    <property type="entry name" value="ALPHA KINASE/ELONGATION FACTOR 2 KINASE"/>
    <property type="match status" value="1"/>
</dbReference>
<dbReference type="OrthoDB" id="2963168at2759"/>
<dbReference type="Proteomes" id="UP000054248">
    <property type="component" value="Unassembled WGS sequence"/>
</dbReference>
<gene>
    <name evidence="1" type="ORF">M407DRAFT_23290</name>
</gene>
<accession>A0A0C3QAU7</accession>
<dbReference type="CDD" id="cd10170">
    <property type="entry name" value="ASKHA_NBD_HSP70"/>
    <property type="match status" value="1"/>
</dbReference>
<keyword evidence="2" id="KW-1185">Reference proteome</keyword>
<reference evidence="2" key="2">
    <citation type="submission" date="2015-01" db="EMBL/GenBank/DDBJ databases">
        <title>Evolutionary Origins and Diversification of the Mycorrhizal Mutualists.</title>
        <authorList>
            <consortium name="DOE Joint Genome Institute"/>
            <consortium name="Mycorrhizal Genomics Consortium"/>
            <person name="Kohler A."/>
            <person name="Kuo A."/>
            <person name="Nagy L.G."/>
            <person name="Floudas D."/>
            <person name="Copeland A."/>
            <person name="Barry K.W."/>
            <person name="Cichocki N."/>
            <person name="Veneault-Fourrey C."/>
            <person name="LaButti K."/>
            <person name="Lindquist E.A."/>
            <person name="Lipzen A."/>
            <person name="Lundell T."/>
            <person name="Morin E."/>
            <person name="Murat C."/>
            <person name="Riley R."/>
            <person name="Ohm R."/>
            <person name="Sun H."/>
            <person name="Tunlid A."/>
            <person name="Henrissat B."/>
            <person name="Grigoriev I.V."/>
            <person name="Hibbett D.S."/>
            <person name="Martin F."/>
        </authorList>
    </citation>
    <scope>NUCLEOTIDE SEQUENCE [LARGE SCALE GENOMIC DNA]</scope>
    <source>
        <strain evidence="2">MUT 4182</strain>
    </source>
</reference>
<dbReference type="HOGENOM" id="CLU_009958_4_2_1"/>
<reference evidence="1 2" key="1">
    <citation type="submission" date="2014-04" db="EMBL/GenBank/DDBJ databases">
        <authorList>
            <consortium name="DOE Joint Genome Institute"/>
            <person name="Kuo A."/>
            <person name="Girlanda M."/>
            <person name="Perotto S."/>
            <person name="Kohler A."/>
            <person name="Nagy L.G."/>
            <person name="Floudas D."/>
            <person name="Copeland A."/>
            <person name="Barry K.W."/>
            <person name="Cichocki N."/>
            <person name="Veneault-Fourrey C."/>
            <person name="LaButti K."/>
            <person name="Lindquist E.A."/>
            <person name="Lipzen A."/>
            <person name="Lundell T."/>
            <person name="Morin E."/>
            <person name="Murat C."/>
            <person name="Sun H."/>
            <person name="Tunlid A."/>
            <person name="Henrissat B."/>
            <person name="Grigoriev I.V."/>
            <person name="Hibbett D.S."/>
            <person name="Martin F."/>
            <person name="Nordberg H.P."/>
            <person name="Cantor M.N."/>
            <person name="Hua S.X."/>
        </authorList>
    </citation>
    <scope>NUCLEOTIDE SEQUENCE [LARGE SCALE GENOMIC DNA]</scope>
    <source>
        <strain evidence="1 2">MUT 4182</strain>
    </source>
</reference>
<dbReference type="PANTHER" id="PTHR14187:SF5">
    <property type="entry name" value="HEAT SHOCK 70 KDA PROTEIN 12A"/>
    <property type="match status" value="1"/>
</dbReference>
<protein>
    <submittedName>
        <fullName evidence="1">Uncharacterized protein</fullName>
    </submittedName>
</protein>
<dbReference type="EMBL" id="KN823008">
    <property type="protein sequence ID" value="KIO27475.1"/>
    <property type="molecule type" value="Genomic_DNA"/>
</dbReference>
<dbReference type="Gene3D" id="3.30.420.40">
    <property type="match status" value="2"/>
</dbReference>
<dbReference type="InterPro" id="IPR043129">
    <property type="entry name" value="ATPase_NBD"/>
</dbReference>
<evidence type="ECO:0000313" key="1">
    <source>
        <dbReference type="EMBL" id="KIO27475.1"/>
    </source>
</evidence>
<dbReference type="AlphaFoldDB" id="A0A0C3QAU7"/>
<evidence type="ECO:0000313" key="2">
    <source>
        <dbReference type="Proteomes" id="UP000054248"/>
    </source>
</evidence>
<dbReference type="Gene3D" id="3.90.640.10">
    <property type="entry name" value="Actin, Chain A, domain 4"/>
    <property type="match status" value="1"/>
</dbReference>
<organism evidence="1 2">
    <name type="scientific">Tulasnella calospora MUT 4182</name>
    <dbReference type="NCBI Taxonomy" id="1051891"/>
    <lineage>
        <taxon>Eukaryota</taxon>
        <taxon>Fungi</taxon>
        <taxon>Dikarya</taxon>
        <taxon>Basidiomycota</taxon>
        <taxon>Agaricomycotina</taxon>
        <taxon>Agaricomycetes</taxon>
        <taxon>Cantharellales</taxon>
        <taxon>Tulasnellaceae</taxon>
        <taxon>Tulasnella</taxon>
    </lineage>
</organism>